<dbReference type="PROSITE" id="PS50977">
    <property type="entry name" value="HTH_TETR_2"/>
    <property type="match status" value="1"/>
</dbReference>
<dbReference type="SUPFAM" id="SSF46689">
    <property type="entry name" value="Homeodomain-like"/>
    <property type="match status" value="1"/>
</dbReference>
<dbReference type="AlphaFoldDB" id="A0AAE9I0M1"/>
<dbReference type="InterPro" id="IPR036271">
    <property type="entry name" value="Tet_transcr_reg_TetR-rel_C_sf"/>
</dbReference>
<feature type="DNA-binding region" description="H-T-H motif" evidence="5">
    <location>
        <begin position="33"/>
        <end position="52"/>
    </location>
</feature>
<dbReference type="InterPro" id="IPR023772">
    <property type="entry name" value="DNA-bd_HTH_TetR-type_CS"/>
</dbReference>
<evidence type="ECO:0000256" key="5">
    <source>
        <dbReference type="PROSITE-ProRule" id="PRU00335"/>
    </source>
</evidence>
<dbReference type="Pfam" id="PF00440">
    <property type="entry name" value="TetR_N"/>
    <property type="match status" value="1"/>
</dbReference>
<dbReference type="InterPro" id="IPR009057">
    <property type="entry name" value="Homeodomain-like_sf"/>
</dbReference>
<proteinExistence type="predicted"/>
<gene>
    <name evidence="7" type="ORF">M5D45_17765</name>
</gene>
<evidence type="ECO:0000256" key="1">
    <source>
        <dbReference type="ARBA" id="ARBA00022491"/>
    </source>
</evidence>
<evidence type="ECO:0000313" key="8">
    <source>
        <dbReference type="Proteomes" id="UP001056132"/>
    </source>
</evidence>
<dbReference type="RefSeq" id="WP_250024945.1">
    <property type="nucleotide sequence ID" value="NZ_CP097330.1"/>
</dbReference>
<dbReference type="PROSITE" id="PS01081">
    <property type="entry name" value="HTH_TETR_1"/>
    <property type="match status" value="1"/>
</dbReference>
<dbReference type="Gene3D" id="1.10.10.60">
    <property type="entry name" value="Homeodomain-like"/>
    <property type="match status" value="1"/>
</dbReference>
<evidence type="ECO:0000256" key="2">
    <source>
        <dbReference type="ARBA" id="ARBA00023015"/>
    </source>
</evidence>
<feature type="domain" description="HTH tetR-type" evidence="6">
    <location>
        <begin position="10"/>
        <end position="70"/>
    </location>
</feature>
<evidence type="ECO:0000259" key="6">
    <source>
        <dbReference type="PROSITE" id="PS50977"/>
    </source>
</evidence>
<dbReference type="Proteomes" id="UP001056132">
    <property type="component" value="Chromosome 1"/>
</dbReference>
<dbReference type="EMBL" id="CP097330">
    <property type="protein sequence ID" value="URF04283.1"/>
    <property type="molecule type" value="Genomic_DNA"/>
</dbReference>
<evidence type="ECO:0000313" key="7">
    <source>
        <dbReference type="EMBL" id="URF04283.1"/>
    </source>
</evidence>
<keyword evidence="2" id="KW-0805">Transcription regulation</keyword>
<sequence length="207" mass="21539">MPRVSKAEAERHRATIEQVSSRLFREQGFHGISVADLMGAAGLTHGGFYGHFASKDALAAIACTRAFEESGARWRKRVEESPDKATALAALIENYLSARNRNAAGTGCAAAALANDVAREGEEKPVRAAFVDGIRDLLEILEGVQPGDDPAARRAAAIAQMSTMVGALVLSRATLGTGLSNEVLAAAKAQLLAQVGDADGVSRGPTG</sequence>
<evidence type="ECO:0000256" key="4">
    <source>
        <dbReference type="ARBA" id="ARBA00023163"/>
    </source>
</evidence>
<keyword evidence="3 5" id="KW-0238">DNA-binding</keyword>
<dbReference type="PANTHER" id="PTHR47506">
    <property type="entry name" value="TRANSCRIPTIONAL REGULATORY PROTEIN"/>
    <property type="match status" value="1"/>
</dbReference>
<keyword evidence="4" id="KW-0804">Transcription</keyword>
<evidence type="ECO:0000256" key="3">
    <source>
        <dbReference type="ARBA" id="ARBA00023125"/>
    </source>
</evidence>
<dbReference type="Gene3D" id="1.10.357.10">
    <property type="entry name" value="Tetracycline Repressor, domain 2"/>
    <property type="match status" value="1"/>
</dbReference>
<dbReference type="SUPFAM" id="SSF48498">
    <property type="entry name" value="Tetracyclin repressor-like, C-terminal domain"/>
    <property type="match status" value="1"/>
</dbReference>
<keyword evidence="1" id="KW-0678">Repressor</keyword>
<dbReference type="InterPro" id="IPR001647">
    <property type="entry name" value="HTH_TetR"/>
</dbReference>
<accession>A0AAE9I0M1</accession>
<organism evidence="7 8">
    <name type="scientific">Cupriavidus campinensis</name>
    <dbReference type="NCBI Taxonomy" id="151783"/>
    <lineage>
        <taxon>Bacteria</taxon>
        <taxon>Pseudomonadati</taxon>
        <taxon>Pseudomonadota</taxon>
        <taxon>Betaproteobacteria</taxon>
        <taxon>Burkholderiales</taxon>
        <taxon>Burkholderiaceae</taxon>
        <taxon>Cupriavidus</taxon>
    </lineage>
</organism>
<reference evidence="7" key="2">
    <citation type="submission" date="2022-05" db="EMBL/GenBank/DDBJ databases">
        <authorList>
            <person name="Kunte H.-J."/>
        </authorList>
    </citation>
    <scope>NUCLEOTIDE SEQUENCE</scope>
    <source>
        <strain evidence="7">G5</strain>
    </source>
</reference>
<dbReference type="KEGG" id="ccam:M5D45_17765"/>
<dbReference type="PANTHER" id="PTHR47506:SF7">
    <property type="entry name" value="TRANSCRIPTIONAL REGULATORY PROTEIN"/>
    <property type="match status" value="1"/>
</dbReference>
<protein>
    <submittedName>
        <fullName evidence="7">TetR/AcrR family transcriptional regulator</fullName>
    </submittedName>
</protein>
<dbReference type="PRINTS" id="PR00455">
    <property type="entry name" value="HTHTETR"/>
</dbReference>
<name>A0AAE9I0M1_9BURK</name>
<reference evidence="7" key="1">
    <citation type="journal article" date="2022" name="Microbiol. Resour. Announc.">
        <title>Genome Sequence of Cupriavidus campinensis Strain G5, a Member of a Bacterial Consortium Capable of Polyethylene Degradation.</title>
        <authorList>
            <person name="Schneider B."/>
            <person name="Pfeiffer F."/>
            <person name="Dyall-Smith M."/>
            <person name="Kunte H.J."/>
        </authorList>
    </citation>
    <scope>NUCLEOTIDE SEQUENCE</scope>
    <source>
        <strain evidence="7">G5</strain>
    </source>
</reference>
<dbReference type="GO" id="GO:0003677">
    <property type="term" value="F:DNA binding"/>
    <property type="evidence" value="ECO:0007669"/>
    <property type="project" value="UniProtKB-UniRule"/>
</dbReference>